<feature type="compositionally biased region" description="Gly residues" evidence="3">
    <location>
        <begin position="615"/>
        <end position="631"/>
    </location>
</feature>
<dbReference type="eggNOG" id="KOG4428">
    <property type="taxonomic scope" value="Eukaryota"/>
</dbReference>
<dbReference type="OrthoDB" id="159395at2759"/>
<dbReference type="GO" id="GO:0005737">
    <property type="term" value="C:cytoplasm"/>
    <property type="evidence" value="ECO:0007669"/>
    <property type="project" value="TreeGrafter"/>
</dbReference>
<evidence type="ECO:0000256" key="2">
    <source>
        <dbReference type="ARBA" id="ARBA00023098"/>
    </source>
</evidence>
<keyword evidence="1" id="KW-0378">Hydrolase</keyword>
<dbReference type="Proteomes" id="UP000030693">
    <property type="component" value="Unassembled WGS sequence"/>
</dbReference>
<keyword evidence="2" id="KW-0443">Lipid metabolism</keyword>
<dbReference type="GO" id="GO:0016316">
    <property type="term" value="F:phosphatidylinositol-3,4-bisphosphate 4-phosphatase activity"/>
    <property type="evidence" value="ECO:0007669"/>
    <property type="project" value="InterPro"/>
</dbReference>
<dbReference type="PANTHER" id="PTHR12187">
    <property type="entry name" value="AGAP000124-PA"/>
    <property type="match status" value="1"/>
</dbReference>
<feature type="compositionally biased region" description="Low complexity" evidence="3">
    <location>
        <begin position="1668"/>
        <end position="1678"/>
    </location>
</feature>
<feature type="compositionally biased region" description="Low complexity" evidence="3">
    <location>
        <begin position="766"/>
        <end position="775"/>
    </location>
</feature>
<gene>
    <name evidence="4" type="ORF">H696_02179</name>
</gene>
<organism evidence="4">
    <name type="scientific">Fonticula alba</name>
    <name type="common">Slime mold</name>
    <dbReference type="NCBI Taxonomy" id="691883"/>
    <lineage>
        <taxon>Eukaryota</taxon>
        <taxon>Rotosphaerida</taxon>
        <taxon>Fonticulaceae</taxon>
        <taxon>Fonticula</taxon>
    </lineage>
</organism>
<dbReference type="PANTHER" id="PTHR12187:SF11">
    <property type="entry name" value="PHOSPHATIDYLINOSITOL-3,4-BISPHOSPHATE 4-PHOSPHATASE"/>
    <property type="match status" value="1"/>
</dbReference>
<sequence length="1849" mass="187242">MSGYPRSGAPSRASSFAGSLASAAAPADSPAGPLFGNGVPALELALGFALSHPTGEGLGLSAASVAYARALAASVDSPFAPPDLTPDISAGHYMLTVSAARVPLDPGSGTGHGGAPSTKLDHFRWFLVGFTEVAAGAFDPRAGPAGWVALSRDFLTTIEVCSVMAALQQQPGSGPGHEGLRVCPGALAQDPEVYLRFQLHATPTGQMPDRLVEVLGARPVGQRVALLSPESASGSGAPVASSRASAFLSPVESGGAAGVQALNAGLPASVPCLAEAAVRLIDLLLWSQCDASATGSDDGGLPPMNTSGLGPGYPEQVAQTARLGAASIALRADPRHMHSPLAAGGQVELFVSTRRPVLPRPELYRGSGLGTSVDGGGPASGPLRSLLPVAGCPLPSRVLGLGTPCSRAARCAEPRCTCLRGMLAVCGAASAATTGDALAPEDLLPGAGRLRTLLAPGHCGVTPSIAAIPCTLPAVCPVTGAQFGAHTQTYRAGAGSGGTLRIREILHQSPHCFSVPVALLEHLSHIEHTAVQYFTSFGLAGAGEQAALQEVLSQVIDQHTNLLALYRSVVSSSREGPASLGLRPVPATDAEDLAGAGRGGLEFLGHLADEAAPGDGTGSGQGHDHGPGGVAATGTTVDDDAGTPLAREDGAACTTALIRPGLNGVNPVGFRASVRKNEQMLQCFPINLQLHEWLVEGVSPGGAGKYGGLSSNTSIGDLGPGLGGGFGLARLGRTLNLSSLADGDSTDDPADEDADTDDPEEEAEEPAAPGPGLRSFGGRYFAGGGGLAGSRGAPSLGGAPPAAGPSAGLAGYFVVTFGAPAAHGLGFKKGGLLSQLRAAQRGRRVLLSRAPVAVWRAVAAGSQGSSSSSSSSVSAAAAAGGAQSVPGSLDAWLTDLFSEFNLLEHPASLAVEVPTLGALVSAAPGDSASSLLAEFLSADGRQVAPPQQVVEASAALRNAATSCSDLLGVTPDMAAAAAAAAAAATTAPTGRAASTTATELALAGRAAGPQHRRSLLRSVLWLFSSGSPGAGDSATARHSKLFSFLDESFGGVAGGGESGEGLAWGPGPGGMAMPAVGGAGLATGLRSLTLKRTELANTQSAIAHALAGLLARLEQVAADPRQGQRSSRPLTKCWLLVIGLLEHLFEELAVLPSWTVHLRPLAVRLLEEALPQCARVLNLHLALWHVPANAAGVSFMAPDRQAATVTRAREALGRVGDLAAALAAGGRRAVEELLLLVAVRGEPEIWLGAGHAVQLSSLPGGPVDAGEPVTARVRMGPVPAVPAAPRGYLHGEMLQYRLDCCLSQALAALVTSFTTFLSRNLSNRLVLAQLGEIGYLAQFECLLSTAGSEKDMIEDMFVAVMSLGRVRLKLVPAGCPCGESALHGGRFRRSSHVYFEGPRDQLTVLVPLSTELYDALPAALQHRPLCQVCGSGSPFRGECRAAADAGRMAPARGGPSDAWVCAHRGAACLGQTHCQQGALPFVGSPYRAAAGDSPDGGGIAIWPVMFSQGVNSVQLLANQFGDTTLQGRINATSLRQLTRYQRLFDGLLSTVLDFDGDAGELVRGRFGLRLEHLDRAGIDARRRPLGALLAALRGLMTDAPLEEDVDAPAGASAGLADLDAEGSPAGATAAGTLASPAAAAAAAAASLGPDPEYLAPLSTGPEVEDSTSANLAPGAAGGPVASAAPAGGSLFKSEFRSVARALETLLLAERITELLNGGRFTSCKSAKDRSSMSVTLELALSLVYHHRLDLGPGGLASVGAPGEAGSSLLAASRPGAPVTLNLEALVAGGVAPAGDFEHLRDALRLFSGTRLTNVWVNTGTPCFAFNVLQQVGLPRLYRPPPGTAGSNRT</sequence>
<evidence type="ECO:0000256" key="3">
    <source>
        <dbReference type="SAM" id="MobiDB-lite"/>
    </source>
</evidence>
<keyword evidence="5" id="KW-1185">Reference proteome</keyword>
<name>A0A058ZA93_FONAL</name>
<reference evidence="4" key="1">
    <citation type="submission" date="2013-04" db="EMBL/GenBank/DDBJ databases">
        <title>The Genome Sequence of Fonticula alba ATCC 38817.</title>
        <authorList>
            <consortium name="The Broad Institute Genomics Platform"/>
            <person name="Russ C."/>
            <person name="Cuomo C."/>
            <person name="Burger G."/>
            <person name="Gray M.W."/>
            <person name="Holland P.W.H."/>
            <person name="King N."/>
            <person name="Lang F.B.F."/>
            <person name="Roger A.J."/>
            <person name="Ruiz-Trillo I."/>
            <person name="Brown M."/>
            <person name="Walker B."/>
            <person name="Young S."/>
            <person name="Zeng Q."/>
            <person name="Gargeya S."/>
            <person name="Fitzgerald M."/>
            <person name="Haas B."/>
            <person name="Abouelleil A."/>
            <person name="Allen A.W."/>
            <person name="Alvarado L."/>
            <person name="Arachchi H.M."/>
            <person name="Berlin A.M."/>
            <person name="Chapman S.B."/>
            <person name="Gainer-Dewar J."/>
            <person name="Goldberg J."/>
            <person name="Griggs A."/>
            <person name="Gujja S."/>
            <person name="Hansen M."/>
            <person name="Howarth C."/>
            <person name="Imamovic A."/>
            <person name="Ireland A."/>
            <person name="Larimer J."/>
            <person name="McCowan C."/>
            <person name="Murphy C."/>
            <person name="Pearson M."/>
            <person name="Poon T.W."/>
            <person name="Priest M."/>
            <person name="Roberts A."/>
            <person name="Saif S."/>
            <person name="Shea T."/>
            <person name="Sisk P."/>
            <person name="Sykes S."/>
            <person name="Wortman J."/>
            <person name="Nusbaum C."/>
            <person name="Birren B."/>
        </authorList>
    </citation>
    <scope>NUCLEOTIDE SEQUENCE [LARGE SCALE GENOMIC DNA]</scope>
    <source>
        <strain evidence="4">ATCC 38817</strain>
    </source>
</reference>
<proteinExistence type="predicted"/>
<feature type="region of interest" description="Disordered" evidence="3">
    <location>
        <begin position="1653"/>
        <end position="1678"/>
    </location>
</feature>
<feature type="region of interest" description="Disordered" evidence="3">
    <location>
        <begin position="739"/>
        <end position="775"/>
    </location>
</feature>
<feature type="region of interest" description="Disordered" evidence="3">
    <location>
        <begin position="608"/>
        <end position="646"/>
    </location>
</feature>
<dbReference type="RefSeq" id="XP_009494352.1">
    <property type="nucleotide sequence ID" value="XM_009496077.1"/>
</dbReference>
<dbReference type="STRING" id="691883.A0A058ZA93"/>
<evidence type="ECO:0000256" key="1">
    <source>
        <dbReference type="ARBA" id="ARBA00022801"/>
    </source>
</evidence>
<accession>A0A058ZA93</accession>
<dbReference type="GeneID" id="20526904"/>
<feature type="compositionally biased region" description="Acidic residues" evidence="3">
    <location>
        <begin position="744"/>
        <end position="765"/>
    </location>
</feature>
<evidence type="ECO:0000313" key="5">
    <source>
        <dbReference type="Proteomes" id="UP000030693"/>
    </source>
</evidence>
<evidence type="ECO:0000313" key="4">
    <source>
        <dbReference type="EMBL" id="KCV71229.1"/>
    </source>
</evidence>
<dbReference type="EMBL" id="KB932203">
    <property type="protein sequence ID" value="KCV71229.1"/>
    <property type="molecule type" value="Genomic_DNA"/>
</dbReference>
<dbReference type="InterPro" id="IPR039034">
    <property type="entry name" value="INPP4"/>
</dbReference>
<protein>
    <submittedName>
        <fullName evidence="4">Uncharacterized protein</fullName>
    </submittedName>
</protein>